<feature type="region of interest" description="Disordered" evidence="1">
    <location>
        <begin position="99"/>
        <end position="120"/>
    </location>
</feature>
<keyword evidence="3" id="KW-1185">Reference proteome</keyword>
<feature type="non-terminal residue" evidence="2">
    <location>
        <position position="165"/>
    </location>
</feature>
<evidence type="ECO:0000313" key="2">
    <source>
        <dbReference type="EMBL" id="KAH7056901.1"/>
    </source>
</evidence>
<evidence type="ECO:0000313" key="3">
    <source>
        <dbReference type="Proteomes" id="UP000774617"/>
    </source>
</evidence>
<feature type="compositionally biased region" description="Low complexity" evidence="1">
    <location>
        <begin position="105"/>
        <end position="120"/>
    </location>
</feature>
<dbReference type="Proteomes" id="UP000774617">
    <property type="component" value="Unassembled WGS sequence"/>
</dbReference>
<reference evidence="2 3" key="1">
    <citation type="journal article" date="2021" name="Nat. Commun.">
        <title>Genetic determinants of endophytism in the Arabidopsis root mycobiome.</title>
        <authorList>
            <person name="Mesny F."/>
            <person name="Miyauchi S."/>
            <person name="Thiergart T."/>
            <person name="Pickel B."/>
            <person name="Atanasova L."/>
            <person name="Karlsson M."/>
            <person name="Huettel B."/>
            <person name="Barry K.W."/>
            <person name="Haridas S."/>
            <person name="Chen C."/>
            <person name="Bauer D."/>
            <person name="Andreopoulos W."/>
            <person name="Pangilinan J."/>
            <person name="LaButti K."/>
            <person name="Riley R."/>
            <person name="Lipzen A."/>
            <person name="Clum A."/>
            <person name="Drula E."/>
            <person name="Henrissat B."/>
            <person name="Kohler A."/>
            <person name="Grigoriev I.V."/>
            <person name="Martin F.M."/>
            <person name="Hacquard S."/>
        </authorList>
    </citation>
    <scope>NUCLEOTIDE SEQUENCE [LARGE SCALE GENOMIC DNA]</scope>
    <source>
        <strain evidence="2 3">MPI-SDFR-AT-0080</strain>
    </source>
</reference>
<sequence>MPSPLSSYSTTRPERAILACPALYFLLPSPVPTPARASSPSLLTPAERSMATRATTTVLPTAAAVVEHKLHLQSRQRHPQNCPDAPSRTSLDVRCRAAPLHSRRSLPPSQRPSPSSTCRRGPLHRQVSWLQYEILSPHISCGNCWSAPAIPWSMAWSSGKGSAPS</sequence>
<proteinExistence type="predicted"/>
<evidence type="ECO:0000256" key="1">
    <source>
        <dbReference type="SAM" id="MobiDB-lite"/>
    </source>
</evidence>
<protein>
    <submittedName>
        <fullName evidence="2">Uncharacterized protein</fullName>
    </submittedName>
</protein>
<gene>
    <name evidence="2" type="ORF">B0J12DRAFT_652730</name>
</gene>
<name>A0ABQ8GI26_9PEZI</name>
<dbReference type="EMBL" id="JAGTJR010000007">
    <property type="protein sequence ID" value="KAH7056901.1"/>
    <property type="molecule type" value="Genomic_DNA"/>
</dbReference>
<accession>A0ABQ8GI26</accession>
<comment type="caution">
    <text evidence="2">The sequence shown here is derived from an EMBL/GenBank/DDBJ whole genome shotgun (WGS) entry which is preliminary data.</text>
</comment>
<organism evidence="2 3">
    <name type="scientific">Macrophomina phaseolina</name>
    <dbReference type="NCBI Taxonomy" id="35725"/>
    <lineage>
        <taxon>Eukaryota</taxon>
        <taxon>Fungi</taxon>
        <taxon>Dikarya</taxon>
        <taxon>Ascomycota</taxon>
        <taxon>Pezizomycotina</taxon>
        <taxon>Dothideomycetes</taxon>
        <taxon>Dothideomycetes incertae sedis</taxon>
        <taxon>Botryosphaeriales</taxon>
        <taxon>Botryosphaeriaceae</taxon>
        <taxon>Macrophomina</taxon>
    </lineage>
</organism>